<reference evidence="2" key="1">
    <citation type="submission" date="2008-08" db="EMBL/GenBank/DDBJ databases">
        <title>The complete genome sequence of Coprothermobacter proteolyticus strain ATCC 5245 / DSM 5265 / BT.</title>
        <authorList>
            <person name="Dodson R.J."/>
            <person name="Durkin A.S."/>
            <person name="Wu M."/>
            <person name="Eisen J."/>
            <person name="Sutton G."/>
        </authorList>
    </citation>
    <scope>NUCLEOTIDE SEQUENCE [LARGE SCALE GENOMIC DNA]</scope>
    <source>
        <strain evidence="2">ATCC 35245 / DSM 5265 / OCM 4 / BT</strain>
    </source>
</reference>
<organism evidence="1 2">
    <name type="scientific">Coprothermobacter proteolyticus (strain ATCC 35245 / DSM 5265 / OCM 4 / BT)</name>
    <dbReference type="NCBI Taxonomy" id="309798"/>
    <lineage>
        <taxon>Bacteria</taxon>
        <taxon>Pseudomonadati</taxon>
        <taxon>Coprothermobacterota</taxon>
        <taxon>Coprothermobacteria</taxon>
        <taxon>Coprothermobacterales</taxon>
        <taxon>Coprothermobacteraceae</taxon>
        <taxon>Coprothermobacter</taxon>
    </lineage>
</organism>
<protein>
    <submittedName>
        <fullName evidence="1">Uncharacterized protein</fullName>
    </submittedName>
</protein>
<sequence length="31" mass="3734">MFHTPRTKHVAQLTEPFNIRQRGLMFDAEFD</sequence>
<evidence type="ECO:0000313" key="1">
    <source>
        <dbReference type="EMBL" id="ACI16831.1"/>
    </source>
</evidence>
<dbReference type="EMBL" id="CP001145">
    <property type="protein sequence ID" value="ACI16831.1"/>
    <property type="molecule type" value="Genomic_DNA"/>
</dbReference>
<evidence type="ECO:0000313" key="2">
    <source>
        <dbReference type="Proteomes" id="UP000001732"/>
    </source>
</evidence>
<gene>
    <name evidence="1" type="ordered locus">COPRO5265_0400</name>
</gene>
<accession>B5Y7M0</accession>
<keyword evidence="2" id="KW-1185">Reference proteome</keyword>
<dbReference type="AlphaFoldDB" id="B5Y7M0"/>
<proteinExistence type="predicted"/>
<dbReference type="Proteomes" id="UP000001732">
    <property type="component" value="Chromosome"/>
</dbReference>
<reference evidence="1 2" key="2">
    <citation type="journal article" date="2014" name="Genome Announc.">
        <title>Complete Genome Sequence of Coprothermobacter proteolyticus DSM 5265.</title>
        <authorList>
            <person name="Alexiev A."/>
            <person name="Coil D.A."/>
            <person name="Badger J.H."/>
            <person name="Enticknap J."/>
            <person name="Ward N."/>
            <person name="Robb F.T."/>
            <person name="Eisen J.A."/>
        </authorList>
    </citation>
    <scope>NUCLEOTIDE SEQUENCE [LARGE SCALE GENOMIC DNA]</scope>
    <source>
        <strain evidence="2">ATCC 35245 / DSM 5265 / OCM 4 / BT</strain>
    </source>
</reference>
<name>B5Y7M0_COPPD</name>